<accession>A0A897N1G7</accession>
<dbReference type="Proteomes" id="UP000663525">
    <property type="component" value="Chromosome"/>
</dbReference>
<name>A0A897N1G7_9EURY</name>
<organism evidence="1 2">
    <name type="scientific">Halapricum desulfuricans</name>
    <dbReference type="NCBI Taxonomy" id="2841257"/>
    <lineage>
        <taxon>Archaea</taxon>
        <taxon>Methanobacteriati</taxon>
        <taxon>Methanobacteriota</taxon>
        <taxon>Stenosarchaea group</taxon>
        <taxon>Halobacteria</taxon>
        <taxon>Halobacteriales</taxon>
        <taxon>Haloarculaceae</taxon>
        <taxon>Halapricum</taxon>
    </lineage>
</organism>
<evidence type="ECO:0000313" key="1">
    <source>
        <dbReference type="EMBL" id="QSG06068.1"/>
    </source>
</evidence>
<dbReference type="GeneID" id="68855322"/>
<dbReference type="AlphaFoldDB" id="A0A897N1G7"/>
<evidence type="ECO:0000313" key="2">
    <source>
        <dbReference type="Proteomes" id="UP000663525"/>
    </source>
</evidence>
<proteinExistence type="predicted"/>
<sequence length="162" mass="17089">MDQTRAVVSGVITIIVAVTLVSGPLVGAVDLTDQPGCEPSGAGGTADIAVESLPDEATITTGRFGSETYYLSIPDAVVTVSNVSGHPLVSYRVSIPTMGRQVGTTAFLCPSVSARQTLSISRLTLDNPPEQSEYEATLRVTLKERDGDTVVREKPITVEVQR</sequence>
<protein>
    <submittedName>
        <fullName evidence="1">Uncharacterized protein</fullName>
    </submittedName>
</protein>
<dbReference type="EMBL" id="CP064787">
    <property type="protein sequence ID" value="QSG06068.1"/>
    <property type="molecule type" value="Genomic_DNA"/>
</dbReference>
<reference evidence="1" key="1">
    <citation type="submission" date="2020-11" db="EMBL/GenBank/DDBJ databases">
        <title>Carbohydrate-dependent, anaerobic sulfur respiration: A novel catabolism in halophilic archaea.</title>
        <authorList>
            <person name="Sorokin D.Y."/>
            <person name="Messina E."/>
            <person name="Smedile F."/>
            <person name="La Cono V."/>
            <person name="Hallsworth J.E."/>
            <person name="Yakimov M.M."/>
        </authorList>
    </citation>
    <scope>NUCLEOTIDE SEQUENCE</scope>
    <source>
        <strain evidence="1">HSR12-1</strain>
    </source>
</reference>
<gene>
    <name evidence="1" type="ORF">HSR121_1732</name>
</gene>
<dbReference type="RefSeq" id="WP_229112452.1">
    <property type="nucleotide sequence ID" value="NZ_CP064787.1"/>
</dbReference>